<dbReference type="GO" id="GO:0005886">
    <property type="term" value="C:plasma membrane"/>
    <property type="evidence" value="ECO:0007669"/>
    <property type="project" value="TreeGrafter"/>
</dbReference>
<evidence type="ECO:0000313" key="7">
    <source>
        <dbReference type="Proteomes" id="UP000812440"/>
    </source>
</evidence>
<dbReference type="Proteomes" id="UP000812440">
    <property type="component" value="Chromosome 5"/>
</dbReference>
<name>A0A8T2JQM8_9PIPI</name>
<comment type="caution">
    <text evidence="6">The sequence shown here is derived from an EMBL/GenBank/DDBJ whole genome shotgun (WGS) entry which is preliminary data.</text>
</comment>
<feature type="coiled-coil region" evidence="3">
    <location>
        <begin position="602"/>
        <end position="654"/>
    </location>
</feature>
<keyword evidence="1 2" id="KW-0728">SH3 domain</keyword>
<feature type="region of interest" description="Disordered" evidence="4">
    <location>
        <begin position="1"/>
        <end position="21"/>
    </location>
</feature>
<feature type="compositionally biased region" description="Basic and acidic residues" evidence="4">
    <location>
        <begin position="347"/>
        <end position="383"/>
    </location>
</feature>
<dbReference type="GO" id="GO:0016477">
    <property type="term" value="P:cell migration"/>
    <property type="evidence" value="ECO:0007669"/>
    <property type="project" value="TreeGrafter"/>
</dbReference>
<feature type="compositionally biased region" description="Basic and acidic residues" evidence="4">
    <location>
        <begin position="390"/>
        <end position="403"/>
    </location>
</feature>
<dbReference type="Pfam" id="PF14604">
    <property type="entry name" value="SH3_9"/>
    <property type="match status" value="1"/>
</dbReference>
<dbReference type="PANTHER" id="PTHR14167">
    <property type="entry name" value="SH3 DOMAIN-CONTAINING"/>
    <property type="match status" value="1"/>
</dbReference>
<gene>
    <name evidence="6" type="ORF">GDO86_010507</name>
</gene>
<feature type="compositionally biased region" description="Basic and acidic residues" evidence="4">
    <location>
        <begin position="410"/>
        <end position="445"/>
    </location>
</feature>
<accession>A0A8T2JQM8</accession>
<dbReference type="FunFam" id="2.30.30.40:FF:000072">
    <property type="entry name" value="Unconventional Myosin IB"/>
    <property type="match status" value="2"/>
</dbReference>
<dbReference type="PRINTS" id="PR00452">
    <property type="entry name" value="SH3DOMAIN"/>
</dbReference>
<dbReference type="SMART" id="SM00326">
    <property type="entry name" value="SH3"/>
    <property type="match status" value="2"/>
</dbReference>
<dbReference type="Gene3D" id="2.30.30.40">
    <property type="entry name" value="SH3 Domains"/>
    <property type="match status" value="2"/>
</dbReference>
<dbReference type="GO" id="GO:0031982">
    <property type="term" value="C:vesicle"/>
    <property type="evidence" value="ECO:0007669"/>
    <property type="project" value="TreeGrafter"/>
</dbReference>
<feature type="compositionally biased region" description="Basic and acidic residues" evidence="4">
    <location>
        <begin position="528"/>
        <end position="556"/>
    </location>
</feature>
<dbReference type="OrthoDB" id="5340910at2759"/>
<keyword evidence="7" id="KW-1185">Reference proteome</keyword>
<dbReference type="InterPro" id="IPR035776">
    <property type="entry name" value="CD2AP_SH_2"/>
</dbReference>
<evidence type="ECO:0000313" key="6">
    <source>
        <dbReference type="EMBL" id="KAG8445744.1"/>
    </source>
</evidence>
<evidence type="ECO:0000259" key="5">
    <source>
        <dbReference type="PROSITE" id="PS50002"/>
    </source>
</evidence>
<feature type="region of interest" description="Disordered" evidence="4">
    <location>
        <begin position="144"/>
        <end position="183"/>
    </location>
</feature>
<dbReference type="InterPro" id="IPR036028">
    <property type="entry name" value="SH3-like_dom_sf"/>
</dbReference>
<dbReference type="GO" id="GO:0005737">
    <property type="term" value="C:cytoplasm"/>
    <property type="evidence" value="ECO:0007669"/>
    <property type="project" value="TreeGrafter"/>
</dbReference>
<dbReference type="GO" id="GO:0031252">
    <property type="term" value="C:cell leading edge"/>
    <property type="evidence" value="ECO:0007669"/>
    <property type="project" value="TreeGrafter"/>
</dbReference>
<evidence type="ECO:0000256" key="4">
    <source>
        <dbReference type="SAM" id="MobiDB-lite"/>
    </source>
</evidence>
<feature type="compositionally biased region" description="Acidic residues" evidence="4">
    <location>
        <begin position="81"/>
        <end position="95"/>
    </location>
</feature>
<sequence>MSVFGIPGIGPPPQTKALKKKSKKRQCKVLFEYIPQNEDELELKVGEVLDIIEEVEEGWWNGSNSGKSGLFPSNFVKELDLSDDGENQEGPEDPGDATAIPTSPVLSPGNGPDASPLSTAQPKKVMGVGFGDIFKEGSVKLKTRLPGTEPEVKRAEKPLPIPPSGTKLPRTPSLDTSRTETDSKPKAKECCRALYNYDALNEDELSIKEGDIICLLSKDIGEQGWWKGELNGKEGVFPDNFAAIIQDFEKEKPKKPPPPTKSPAPKPELRIGEKFTPTKIEEKDEKSPLDLKPIKPAAPQVPPKKPILSSKSNSLIKPATIPPKRPEKPAFPSPTSKPNGDLLLNRPKPEPEHLNKVKTDLDHVLSRPKSAESDPQNKPKADLEQILSRTKPEPEPQKTKPDLESILSRPKVEPEPHGKMKFDLEHFLNRPKSEAEPHSKTKTDLEQILSRPKSEVEPHGRTKMDLEHILSRPKSMEAEPCMVKCPRENGVDIFDVQPTSNNLSHPTASRPKMQGKRPPGRFNGPSFENKEVLDSGKLPKEEEEESAKFKTSDVKRPSVSNISSPVVTPSPLLSRQPSSPQTVLPMEVKVKPDVTDSKKSEYEELKSQISELLTLVDALRKEHRNELDKIKKDLEDERLLRTNLEVEIDKLKKAVQVT</sequence>
<keyword evidence="3" id="KW-0175">Coiled coil</keyword>
<dbReference type="InterPro" id="IPR001452">
    <property type="entry name" value="SH3_domain"/>
</dbReference>
<feature type="region of interest" description="Disordered" evidence="4">
    <location>
        <begin position="81"/>
        <end position="122"/>
    </location>
</feature>
<dbReference type="SUPFAM" id="SSF50044">
    <property type="entry name" value="SH3-domain"/>
    <property type="match status" value="2"/>
</dbReference>
<feature type="region of interest" description="Disordered" evidence="4">
    <location>
        <begin position="492"/>
        <end position="581"/>
    </location>
</feature>
<dbReference type="InterPro" id="IPR050384">
    <property type="entry name" value="Endophilin_SH3RF"/>
</dbReference>
<dbReference type="EMBL" id="JAACNH010000004">
    <property type="protein sequence ID" value="KAG8445744.1"/>
    <property type="molecule type" value="Genomic_DNA"/>
</dbReference>
<dbReference type="PROSITE" id="PS50002">
    <property type="entry name" value="SH3"/>
    <property type="match status" value="2"/>
</dbReference>
<evidence type="ECO:0000256" key="2">
    <source>
        <dbReference type="PROSITE-ProRule" id="PRU00192"/>
    </source>
</evidence>
<feature type="compositionally biased region" description="Low complexity" evidence="4">
    <location>
        <begin position="563"/>
        <end position="581"/>
    </location>
</feature>
<dbReference type="Pfam" id="PF00018">
    <property type="entry name" value="SH3_1"/>
    <property type="match status" value="1"/>
</dbReference>
<dbReference type="AlphaFoldDB" id="A0A8T2JQM8"/>
<feature type="compositionally biased region" description="Pro residues" evidence="4">
    <location>
        <begin position="256"/>
        <end position="266"/>
    </location>
</feature>
<organism evidence="6 7">
    <name type="scientific">Hymenochirus boettgeri</name>
    <name type="common">Congo dwarf clawed frog</name>
    <dbReference type="NCBI Taxonomy" id="247094"/>
    <lineage>
        <taxon>Eukaryota</taxon>
        <taxon>Metazoa</taxon>
        <taxon>Chordata</taxon>
        <taxon>Craniata</taxon>
        <taxon>Vertebrata</taxon>
        <taxon>Euteleostomi</taxon>
        <taxon>Amphibia</taxon>
        <taxon>Batrachia</taxon>
        <taxon>Anura</taxon>
        <taxon>Pipoidea</taxon>
        <taxon>Pipidae</taxon>
        <taxon>Pipinae</taxon>
        <taxon>Hymenochirus</taxon>
    </lineage>
</organism>
<feature type="compositionally biased region" description="Polar residues" evidence="4">
    <location>
        <begin position="497"/>
        <end position="507"/>
    </location>
</feature>
<feature type="region of interest" description="Disordered" evidence="4">
    <location>
        <begin position="248"/>
        <end position="467"/>
    </location>
</feature>
<protein>
    <recommendedName>
        <fullName evidence="5">SH3 domain-containing protein</fullName>
    </recommendedName>
</protein>
<feature type="domain" description="SH3" evidence="5">
    <location>
        <begin position="22"/>
        <end position="81"/>
    </location>
</feature>
<evidence type="ECO:0000256" key="1">
    <source>
        <dbReference type="ARBA" id="ARBA00022443"/>
    </source>
</evidence>
<dbReference type="GO" id="GO:0007015">
    <property type="term" value="P:actin filament organization"/>
    <property type="evidence" value="ECO:0007669"/>
    <property type="project" value="TreeGrafter"/>
</dbReference>
<evidence type="ECO:0000256" key="3">
    <source>
        <dbReference type="SAM" id="Coils"/>
    </source>
</evidence>
<dbReference type="CDD" id="cd12054">
    <property type="entry name" value="SH3_CD2AP_2"/>
    <property type="match status" value="1"/>
</dbReference>
<dbReference type="PANTHER" id="PTHR14167:SF23">
    <property type="entry name" value="CD2-ASSOCIATED PROTEIN"/>
    <property type="match status" value="1"/>
</dbReference>
<feature type="compositionally biased region" description="Basic and acidic residues" evidence="4">
    <location>
        <begin position="452"/>
        <end position="467"/>
    </location>
</feature>
<feature type="compositionally biased region" description="Basic and acidic residues" evidence="4">
    <location>
        <begin position="279"/>
        <end position="293"/>
    </location>
</feature>
<dbReference type="PRINTS" id="PR00499">
    <property type="entry name" value="P67PHOX"/>
</dbReference>
<reference evidence="6" key="1">
    <citation type="thesis" date="2020" institute="ProQuest LLC" country="789 East Eisenhower Parkway, Ann Arbor, MI, USA">
        <title>Comparative Genomics and Chromosome Evolution.</title>
        <authorList>
            <person name="Mudd A.B."/>
        </authorList>
    </citation>
    <scope>NUCLEOTIDE SEQUENCE</scope>
    <source>
        <strain evidence="6">Female2</strain>
        <tissue evidence="6">Blood</tissue>
    </source>
</reference>
<proteinExistence type="predicted"/>
<feature type="domain" description="SH3" evidence="5">
    <location>
        <begin position="186"/>
        <end position="247"/>
    </location>
</feature>